<evidence type="ECO:0000313" key="2">
    <source>
        <dbReference type="Proteomes" id="UP000236732"/>
    </source>
</evidence>
<keyword evidence="2" id="KW-1185">Reference proteome</keyword>
<reference evidence="1 2" key="1">
    <citation type="submission" date="2016-10" db="EMBL/GenBank/DDBJ databases">
        <authorList>
            <person name="de Groot N.N."/>
        </authorList>
    </citation>
    <scope>NUCLEOTIDE SEQUENCE [LARGE SCALE GENOMIC DNA]</scope>
    <source>
        <strain evidence="1 2">CGMCC 4.7037</strain>
    </source>
</reference>
<proteinExistence type="predicted"/>
<organism evidence="1 2">
    <name type="scientific">Nonomuraea solani</name>
    <dbReference type="NCBI Taxonomy" id="1144553"/>
    <lineage>
        <taxon>Bacteria</taxon>
        <taxon>Bacillati</taxon>
        <taxon>Actinomycetota</taxon>
        <taxon>Actinomycetes</taxon>
        <taxon>Streptosporangiales</taxon>
        <taxon>Streptosporangiaceae</taxon>
        <taxon>Nonomuraea</taxon>
    </lineage>
</organism>
<gene>
    <name evidence="1" type="ORF">SAMN05444920_13314</name>
</gene>
<dbReference type="AlphaFoldDB" id="A0A1H6EYZ7"/>
<name>A0A1H6EYZ7_9ACTN</name>
<dbReference type="Proteomes" id="UP000236732">
    <property type="component" value="Unassembled WGS sequence"/>
</dbReference>
<dbReference type="EMBL" id="FNVT01000033">
    <property type="protein sequence ID" value="SEH03110.1"/>
    <property type="molecule type" value="Genomic_DNA"/>
</dbReference>
<evidence type="ECO:0000313" key="1">
    <source>
        <dbReference type="EMBL" id="SEH03110.1"/>
    </source>
</evidence>
<accession>A0A1H6EYZ7</accession>
<protein>
    <submittedName>
        <fullName evidence="1">Uncharacterized protein</fullName>
    </submittedName>
</protein>
<sequence length="100" mass="10415">MSNARPPRCADPDNGVDQALTGVLEAIGMASRSLAFQNAMSMARDGDLQRLAVYLEAMTPDQLVEMAGTARLLNIEAGQALARRAHYGCASPADPASGGP</sequence>